<reference evidence="2" key="1">
    <citation type="submission" date="2020-09" db="EMBL/GenBank/DDBJ databases">
        <title>A novel bacterium of genus Paenibacillus, isolated from South China Sea.</title>
        <authorList>
            <person name="Huang H."/>
            <person name="Mo K."/>
            <person name="Hu Y."/>
        </authorList>
    </citation>
    <scope>NUCLEOTIDE SEQUENCE</scope>
    <source>
        <strain evidence="2">IB182493</strain>
    </source>
</reference>
<dbReference type="Gene3D" id="3.30.70.1740">
    <property type="entry name" value="Bypass-of-forespore C, C-terminal domain"/>
    <property type="match status" value="1"/>
</dbReference>
<feature type="domain" description="Bypass of forespore C C-terminal" evidence="1">
    <location>
        <begin position="121"/>
        <end position="197"/>
    </location>
</feature>
<name>A0A927CNA6_9BACL</name>
<dbReference type="InterPro" id="IPR015050">
    <property type="entry name" value="BofC_C"/>
</dbReference>
<evidence type="ECO:0000313" key="2">
    <source>
        <dbReference type="EMBL" id="MBD2870432.1"/>
    </source>
</evidence>
<sequence length="214" mass="24271">MMEFSLWKNLKKRLRRKRRPMWMLGCTLLGLFAGALYPPYAGNVSAAAAETPEKGGLIRSLEQLNKPVSVKLHRVYLCGNELKPLGRMTGNQVARLHRAHPDWRAQLDIGQSTVLFEQQVDDLSEHCKANAYFGVDKDGNLTLYDGAPKKEKVVRTFFQLDVRYMESSLPQDKLDELAGGIRVSDIDEYNSVLSTYSDYAIEKNEKVMTPAYQP</sequence>
<keyword evidence="3" id="KW-1185">Reference proteome</keyword>
<organism evidence="2 3">
    <name type="scientific">Paenibacillus arenilitoris</name>
    <dbReference type="NCBI Taxonomy" id="2772299"/>
    <lineage>
        <taxon>Bacteria</taxon>
        <taxon>Bacillati</taxon>
        <taxon>Bacillota</taxon>
        <taxon>Bacilli</taxon>
        <taxon>Bacillales</taxon>
        <taxon>Paenibacillaceae</taxon>
        <taxon>Paenibacillus</taxon>
    </lineage>
</organism>
<proteinExistence type="predicted"/>
<dbReference type="Proteomes" id="UP000632125">
    <property type="component" value="Unassembled WGS sequence"/>
</dbReference>
<gene>
    <name evidence="2" type="ORF">IDH41_17775</name>
</gene>
<evidence type="ECO:0000313" key="3">
    <source>
        <dbReference type="Proteomes" id="UP000632125"/>
    </source>
</evidence>
<dbReference type="Pfam" id="PF08955">
    <property type="entry name" value="BofC_C"/>
    <property type="match status" value="1"/>
</dbReference>
<dbReference type="InterPro" id="IPR038117">
    <property type="entry name" value="BofC_C_sf"/>
</dbReference>
<dbReference type="EMBL" id="JACXIY010000020">
    <property type="protein sequence ID" value="MBD2870432.1"/>
    <property type="molecule type" value="Genomic_DNA"/>
</dbReference>
<accession>A0A927CNA6</accession>
<comment type="caution">
    <text evidence="2">The sequence shown here is derived from an EMBL/GenBank/DDBJ whole genome shotgun (WGS) entry which is preliminary data.</text>
</comment>
<dbReference type="RefSeq" id="WP_190863352.1">
    <property type="nucleotide sequence ID" value="NZ_JACXIY010000020.1"/>
</dbReference>
<evidence type="ECO:0000259" key="1">
    <source>
        <dbReference type="Pfam" id="PF08955"/>
    </source>
</evidence>
<dbReference type="AlphaFoldDB" id="A0A927CNA6"/>
<protein>
    <submittedName>
        <fullName evidence="2">BofC C-terminal domain-containing protein</fullName>
    </submittedName>
</protein>